<name>A0ABQ1GKD7_9BACL</name>
<dbReference type="RefSeq" id="WP_094092680.1">
    <property type="nucleotide sequence ID" value="NZ_BMHF01000013.1"/>
</dbReference>
<proteinExistence type="predicted"/>
<evidence type="ECO:0000313" key="2">
    <source>
        <dbReference type="Proteomes" id="UP000609323"/>
    </source>
</evidence>
<dbReference type="Pfam" id="PF10778">
    <property type="entry name" value="DehI"/>
    <property type="match status" value="1"/>
</dbReference>
<protein>
    <submittedName>
        <fullName evidence="1">Uncharacterized protein</fullName>
    </submittedName>
</protein>
<keyword evidence="2" id="KW-1185">Reference proteome</keyword>
<dbReference type="InterPro" id="IPR019714">
    <property type="entry name" value="2-haloacid_dehalogenase_DehI"/>
</dbReference>
<comment type="caution">
    <text evidence="1">The sequence shown here is derived from an EMBL/GenBank/DDBJ whole genome shotgun (WGS) entry which is preliminary data.</text>
</comment>
<dbReference type="EMBL" id="BMHF01000013">
    <property type="protein sequence ID" value="GGA45407.1"/>
    <property type="molecule type" value="Genomic_DNA"/>
</dbReference>
<dbReference type="Proteomes" id="UP000609323">
    <property type="component" value="Unassembled WGS sequence"/>
</dbReference>
<sequence>MLDNRAVSEQTDHGFGSLSEELCGDIVSVLGVPRVPLIFRALETFGLTEEAWAAVRMNLMSEEAEEAAELLRAHRLGVPPLLIDWRNLYSPGSFEHLRSIVNTSYKANPKQLLMVSVWVEGLSGRPVRGRRDGGAAESVPESLGRDTAKLYPGGVKGTSKANNHENALSSKLLMNEIAEYHGPAGMPDDYNSLILYPEFLRIHWGSLKPHFKTSGYAAAKRQIIAEASMKVHELPYAVDFSGWFAKSEPSFGDREQGETEKARLLELLYLLQDQLAGLLLEMSFIRDSLH</sequence>
<evidence type="ECO:0000313" key="1">
    <source>
        <dbReference type="EMBL" id="GGA45407.1"/>
    </source>
</evidence>
<accession>A0ABQ1GKD7</accession>
<organism evidence="1 2">
    <name type="scientific">Paenibacillus physcomitrellae</name>
    <dbReference type="NCBI Taxonomy" id="1619311"/>
    <lineage>
        <taxon>Bacteria</taxon>
        <taxon>Bacillati</taxon>
        <taxon>Bacillota</taxon>
        <taxon>Bacilli</taxon>
        <taxon>Bacillales</taxon>
        <taxon>Paenibacillaceae</taxon>
        <taxon>Paenibacillus</taxon>
    </lineage>
</organism>
<gene>
    <name evidence="1" type="ORF">GCM10010917_33390</name>
</gene>
<reference evidence="2" key="1">
    <citation type="journal article" date="2019" name="Int. J. Syst. Evol. Microbiol.">
        <title>The Global Catalogue of Microorganisms (GCM) 10K type strain sequencing project: providing services to taxonomists for standard genome sequencing and annotation.</title>
        <authorList>
            <consortium name="The Broad Institute Genomics Platform"/>
            <consortium name="The Broad Institute Genome Sequencing Center for Infectious Disease"/>
            <person name="Wu L."/>
            <person name="Ma J."/>
        </authorList>
    </citation>
    <scope>NUCLEOTIDE SEQUENCE [LARGE SCALE GENOMIC DNA]</scope>
    <source>
        <strain evidence="2">CGMCC 1.15044</strain>
    </source>
</reference>